<dbReference type="Gene3D" id="3.30.540.10">
    <property type="entry name" value="Fructose-1,6-Bisphosphatase, subunit A, domain 1"/>
    <property type="match status" value="1"/>
</dbReference>
<dbReference type="InterPro" id="IPR000760">
    <property type="entry name" value="Inositol_monophosphatase-like"/>
</dbReference>
<evidence type="ECO:0000256" key="3">
    <source>
        <dbReference type="ARBA" id="ARBA00009759"/>
    </source>
</evidence>
<dbReference type="PRINTS" id="PR00377">
    <property type="entry name" value="IMPHPHTASES"/>
</dbReference>
<dbReference type="GO" id="GO:0008934">
    <property type="term" value="F:inositol monophosphate 1-phosphatase activity"/>
    <property type="evidence" value="ECO:0007669"/>
    <property type="project" value="InterPro"/>
</dbReference>
<keyword evidence="4 7" id="KW-0479">Metal-binding</keyword>
<dbReference type="Gene3D" id="3.40.190.80">
    <property type="match status" value="1"/>
</dbReference>
<dbReference type="EC" id="3.1.3.25" evidence="8"/>
<keyword evidence="10" id="KW-1185">Reference proteome</keyword>
<dbReference type="GO" id="GO:0046872">
    <property type="term" value="F:metal ion binding"/>
    <property type="evidence" value="ECO:0007669"/>
    <property type="project" value="UniProtKB-KW"/>
</dbReference>
<dbReference type="AlphaFoldDB" id="A0A834II60"/>
<keyword evidence="5 8" id="KW-0378">Hydrolase</keyword>
<dbReference type="PROSITE" id="PS00629">
    <property type="entry name" value="IMP_1"/>
    <property type="match status" value="1"/>
</dbReference>
<keyword evidence="6 7" id="KW-0460">Magnesium</keyword>
<dbReference type="PANTHER" id="PTHR20854">
    <property type="entry name" value="INOSITOL MONOPHOSPHATASE"/>
    <property type="match status" value="1"/>
</dbReference>
<evidence type="ECO:0000256" key="7">
    <source>
        <dbReference type="PIRSR" id="PIRSR600760-2"/>
    </source>
</evidence>
<feature type="binding site" evidence="7">
    <location>
        <position position="91"/>
    </location>
    <ligand>
        <name>Mg(2+)</name>
        <dbReference type="ChEBI" id="CHEBI:18420"/>
        <label>1</label>
        <note>catalytic</note>
    </ligand>
</feature>
<feature type="binding site" evidence="7">
    <location>
        <position position="70"/>
    </location>
    <ligand>
        <name>Mg(2+)</name>
        <dbReference type="ChEBI" id="CHEBI:18420"/>
        <label>1</label>
        <note>catalytic</note>
    </ligand>
</feature>
<comment type="catalytic activity">
    <reaction evidence="8">
        <text>a myo-inositol phosphate + H2O = myo-inositol + phosphate</text>
        <dbReference type="Rhea" id="RHEA:24056"/>
        <dbReference type="ChEBI" id="CHEBI:15377"/>
        <dbReference type="ChEBI" id="CHEBI:17268"/>
        <dbReference type="ChEBI" id="CHEBI:43474"/>
        <dbReference type="ChEBI" id="CHEBI:84139"/>
        <dbReference type="EC" id="3.1.3.25"/>
    </reaction>
</comment>
<dbReference type="PRINTS" id="PR00378">
    <property type="entry name" value="LIIMPHPHTASE"/>
</dbReference>
<feature type="binding site" evidence="7">
    <location>
        <position position="92"/>
    </location>
    <ligand>
        <name>Mg(2+)</name>
        <dbReference type="ChEBI" id="CHEBI:18420"/>
        <label>1</label>
        <note>catalytic</note>
    </ligand>
</feature>
<comment type="similarity">
    <text evidence="3 8">Belongs to the inositol monophosphatase superfamily.</text>
</comment>
<proteinExistence type="inferred from homology"/>
<dbReference type="InterPro" id="IPR020552">
    <property type="entry name" value="Inositol_monoPase_Li-sen"/>
</dbReference>
<dbReference type="OrthoDB" id="10254945at2759"/>
<dbReference type="Proteomes" id="UP000625711">
    <property type="component" value="Unassembled WGS sequence"/>
</dbReference>
<dbReference type="Pfam" id="PF00459">
    <property type="entry name" value="Inositol_P"/>
    <property type="match status" value="1"/>
</dbReference>
<organism evidence="9 10">
    <name type="scientific">Rhynchophorus ferrugineus</name>
    <name type="common">Red palm weevil</name>
    <name type="synonym">Curculio ferrugineus</name>
    <dbReference type="NCBI Taxonomy" id="354439"/>
    <lineage>
        <taxon>Eukaryota</taxon>
        <taxon>Metazoa</taxon>
        <taxon>Ecdysozoa</taxon>
        <taxon>Arthropoda</taxon>
        <taxon>Hexapoda</taxon>
        <taxon>Insecta</taxon>
        <taxon>Pterygota</taxon>
        <taxon>Neoptera</taxon>
        <taxon>Endopterygota</taxon>
        <taxon>Coleoptera</taxon>
        <taxon>Polyphaga</taxon>
        <taxon>Cucujiformia</taxon>
        <taxon>Curculionidae</taxon>
        <taxon>Dryophthorinae</taxon>
        <taxon>Rhynchophorus</taxon>
    </lineage>
</organism>
<dbReference type="GO" id="GO:0007165">
    <property type="term" value="P:signal transduction"/>
    <property type="evidence" value="ECO:0007669"/>
    <property type="project" value="TreeGrafter"/>
</dbReference>
<evidence type="ECO:0000256" key="8">
    <source>
        <dbReference type="RuleBase" id="RU364068"/>
    </source>
</evidence>
<comment type="cofactor">
    <cofactor evidence="1 7 8">
        <name>Mg(2+)</name>
        <dbReference type="ChEBI" id="CHEBI:18420"/>
    </cofactor>
</comment>
<feature type="binding site" evidence="7">
    <location>
        <position position="219"/>
    </location>
    <ligand>
        <name>Mg(2+)</name>
        <dbReference type="ChEBI" id="CHEBI:18420"/>
        <label>1</label>
        <note>catalytic</note>
    </ligand>
</feature>
<dbReference type="UniPathway" id="UPA00823">
    <property type="reaction ID" value="UER00788"/>
</dbReference>
<dbReference type="GO" id="GO:0046854">
    <property type="term" value="P:phosphatidylinositol phosphate biosynthetic process"/>
    <property type="evidence" value="ECO:0007669"/>
    <property type="project" value="InterPro"/>
</dbReference>
<evidence type="ECO:0000256" key="5">
    <source>
        <dbReference type="ARBA" id="ARBA00022801"/>
    </source>
</evidence>
<dbReference type="InterPro" id="IPR033942">
    <property type="entry name" value="IMPase"/>
</dbReference>
<evidence type="ECO:0000256" key="6">
    <source>
        <dbReference type="ARBA" id="ARBA00022842"/>
    </source>
</evidence>
<dbReference type="PROSITE" id="PS00630">
    <property type="entry name" value="IMP_2"/>
    <property type="match status" value="1"/>
</dbReference>
<evidence type="ECO:0000256" key="4">
    <source>
        <dbReference type="ARBA" id="ARBA00022723"/>
    </source>
</evidence>
<gene>
    <name evidence="9" type="ORF">GWI33_007729</name>
</gene>
<evidence type="ECO:0000313" key="10">
    <source>
        <dbReference type="Proteomes" id="UP000625711"/>
    </source>
</evidence>
<dbReference type="SUPFAM" id="SSF56655">
    <property type="entry name" value="Carbohydrate phosphatase"/>
    <property type="match status" value="1"/>
</dbReference>
<sequence length="284" mass="32475">MSESDIQEYYDFILPLVLDAGKIILQAKDIKGELKNGLDCDFVTIFDTKIENILNKQIADKYPNHKFIGEEESSGKEYTLTDDPTWIIDPIDGTENFMRQMRLSCISVAMTINKEQVFGIAYNPNMDELFTAIKGKGAYLNRERIYTTNQKDYTKSLFNYELSIGRMSTYFYNLYMFRLKHILPKVMGVRCFGCAVLGLCYVACGRFDAYQCDGLFPWDAAAGTLIVREAGGFVIDSSGKDFDLMNPNFLATSSKELAEQYLQIEREADEEMKKTLERKSNFVP</sequence>
<evidence type="ECO:0000256" key="2">
    <source>
        <dbReference type="ARBA" id="ARBA00005152"/>
    </source>
</evidence>
<comment type="pathway">
    <text evidence="2 8">Polyol metabolism; myo-inositol biosynthesis; myo-inositol from D-glucose 6-phosphate: step 2/2.</text>
</comment>
<dbReference type="InterPro" id="IPR020550">
    <property type="entry name" value="Inositol_monophosphatase_CS"/>
</dbReference>
<reference evidence="9" key="1">
    <citation type="submission" date="2020-08" db="EMBL/GenBank/DDBJ databases">
        <title>Genome sequencing and assembly of the red palm weevil Rhynchophorus ferrugineus.</title>
        <authorList>
            <person name="Dias G.B."/>
            <person name="Bergman C.M."/>
            <person name="Manee M."/>
        </authorList>
    </citation>
    <scope>NUCLEOTIDE SEQUENCE</scope>
    <source>
        <strain evidence="9">AA-2017</strain>
        <tissue evidence="9">Whole larva</tissue>
    </source>
</reference>
<dbReference type="EMBL" id="JAACXV010000378">
    <property type="protein sequence ID" value="KAF7279003.1"/>
    <property type="molecule type" value="Genomic_DNA"/>
</dbReference>
<protein>
    <recommendedName>
        <fullName evidence="8">Inositol-1-monophosphatase</fullName>
        <ecNumber evidence="8">3.1.3.25</ecNumber>
    </recommendedName>
</protein>
<name>A0A834II60_RHYFE</name>
<dbReference type="CDD" id="cd01639">
    <property type="entry name" value="IMPase"/>
    <property type="match status" value="1"/>
</dbReference>
<comment type="caution">
    <text evidence="9">The sequence shown here is derived from an EMBL/GenBank/DDBJ whole genome shotgun (WGS) entry which is preliminary data.</text>
</comment>
<evidence type="ECO:0000313" key="9">
    <source>
        <dbReference type="EMBL" id="KAF7279003.1"/>
    </source>
</evidence>
<dbReference type="PANTHER" id="PTHR20854:SF25">
    <property type="entry name" value="INOSITOL-1-MONOPHOSPHATASE"/>
    <property type="match status" value="1"/>
</dbReference>
<feature type="binding site" evidence="7">
    <location>
        <position position="89"/>
    </location>
    <ligand>
        <name>Mg(2+)</name>
        <dbReference type="ChEBI" id="CHEBI:18420"/>
        <label>1</label>
        <note>catalytic</note>
    </ligand>
</feature>
<dbReference type="InterPro" id="IPR020583">
    <property type="entry name" value="Inositol_monoP_metal-BS"/>
</dbReference>
<evidence type="ECO:0000256" key="1">
    <source>
        <dbReference type="ARBA" id="ARBA00001946"/>
    </source>
</evidence>
<dbReference type="FunFam" id="3.30.540.10:FF:000004">
    <property type="entry name" value="Inositol-1-monophosphatase"/>
    <property type="match status" value="1"/>
</dbReference>
<accession>A0A834II60</accession>
<dbReference type="GO" id="GO:0006021">
    <property type="term" value="P:inositol biosynthetic process"/>
    <property type="evidence" value="ECO:0007669"/>
    <property type="project" value="UniProtKB-UniPathway"/>
</dbReference>